<evidence type="ECO:0000313" key="3">
    <source>
        <dbReference type="RefSeq" id="XP_016899221.2"/>
    </source>
</evidence>
<dbReference type="SUPFAM" id="SSF49562">
    <property type="entry name" value="C2 domain (Calcium/lipid-binding domain, CaLB)"/>
    <property type="match status" value="1"/>
</dbReference>
<dbReference type="InParanoid" id="A0A1S4DTA4"/>
<dbReference type="InterPro" id="IPR035892">
    <property type="entry name" value="C2_domain_sf"/>
</dbReference>
<dbReference type="AlphaFoldDB" id="A0A1S4DTA4"/>
<dbReference type="FunCoup" id="A0A1S4DTA4">
    <property type="interactions" value="1"/>
</dbReference>
<keyword evidence="2" id="KW-1185">Reference proteome</keyword>
<evidence type="ECO:0000259" key="1">
    <source>
        <dbReference type="PROSITE" id="PS50004"/>
    </source>
</evidence>
<dbReference type="Pfam" id="PF00168">
    <property type="entry name" value="C2"/>
    <property type="match status" value="1"/>
</dbReference>
<dbReference type="PROSITE" id="PS50004">
    <property type="entry name" value="C2"/>
    <property type="match status" value="1"/>
</dbReference>
<dbReference type="Proteomes" id="UP001652600">
    <property type="component" value="Chromosome 8"/>
</dbReference>
<feature type="domain" description="C2" evidence="1">
    <location>
        <begin position="7"/>
        <end position="147"/>
    </location>
</feature>
<dbReference type="KEGG" id="cmo:103485345"/>
<dbReference type="PANTHER" id="PTHR35503:SF2">
    <property type="entry name" value="OS04G0455700 PROTEIN"/>
    <property type="match status" value="1"/>
</dbReference>
<evidence type="ECO:0000313" key="2">
    <source>
        <dbReference type="Proteomes" id="UP001652600"/>
    </source>
</evidence>
<organism evidence="2 3">
    <name type="scientific">Cucumis melo</name>
    <name type="common">Muskmelon</name>
    <dbReference type="NCBI Taxonomy" id="3656"/>
    <lineage>
        <taxon>Eukaryota</taxon>
        <taxon>Viridiplantae</taxon>
        <taxon>Streptophyta</taxon>
        <taxon>Embryophyta</taxon>
        <taxon>Tracheophyta</taxon>
        <taxon>Spermatophyta</taxon>
        <taxon>Magnoliopsida</taxon>
        <taxon>eudicotyledons</taxon>
        <taxon>Gunneridae</taxon>
        <taxon>Pentapetalae</taxon>
        <taxon>rosids</taxon>
        <taxon>fabids</taxon>
        <taxon>Cucurbitales</taxon>
        <taxon>Cucurbitaceae</taxon>
        <taxon>Benincaseae</taxon>
        <taxon>Cucumis</taxon>
    </lineage>
</organism>
<accession>A0A1S4DTA4</accession>
<name>A0A1S4DTA4_CUCME</name>
<sequence>MFISSQSSFTTQINFNSSQSIIMGATQKLSSFNCEIRIIEAKNIEFKSPKNLFVRYYLSTDTNKKVRLNTTQVSSISDFIWNQSFCLECLGSQESLQALQQATVVFELRRAKTRAVFGSSSQLLGRAEIPWSDVFESQNMEIIERWVSMVCGNNNGCVYKQPKLKVGMRVRVPEEMETDKKIKRIRKWKDECGCCESSKVGDFCEDFELFALAAAMEFL</sequence>
<dbReference type="RefSeq" id="XP_016899221.2">
    <property type="nucleotide sequence ID" value="XM_017043732.2"/>
</dbReference>
<protein>
    <submittedName>
        <fullName evidence="3">Uncharacterized protein LOC103485345</fullName>
    </submittedName>
</protein>
<gene>
    <name evidence="3" type="primary">LOC103485345</name>
</gene>
<proteinExistence type="predicted"/>
<dbReference type="eggNOG" id="ENOG502S0ER">
    <property type="taxonomic scope" value="Eukaryota"/>
</dbReference>
<dbReference type="Gene3D" id="2.60.40.150">
    <property type="entry name" value="C2 domain"/>
    <property type="match status" value="1"/>
</dbReference>
<dbReference type="SMART" id="SM00239">
    <property type="entry name" value="C2"/>
    <property type="match status" value="1"/>
</dbReference>
<dbReference type="GeneID" id="103485345"/>
<reference evidence="3" key="1">
    <citation type="submission" date="2025-08" db="UniProtKB">
        <authorList>
            <consortium name="RefSeq"/>
        </authorList>
    </citation>
    <scope>IDENTIFICATION</scope>
    <source>
        <tissue evidence="3">Stem</tissue>
    </source>
</reference>
<dbReference type="InterPro" id="IPR000008">
    <property type="entry name" value="C2_dom"/>
</dbReference>
<dbReference type="PANTHER" id="PTHR35503">
    <property type="entry name" value="OSJNBA0006M15.15 PROTEIN"/>
    <property type="match status" value="1"/>
</dbReference>